<feature type="region of interest" description="Disordered" evidence="1">
    <location>
        <begin position="1"/>
        <end position="34"/>
    </location>
</feature>
<sequence length="94" mass="10249">MGLADPPKNRESTLLSQKRDDNAPQYGQRCVPNRDGSVPVATVRTLMLQIWDFGRLGLQASDLGLASGSPTVHECRERDSRWLAVAGIAVMVSL</sequence>
<evidence type="ECO:0000256" key="1">
    <source>
        <dbReference type="SAM" id="MobiDB-lite"/>
    </source>
</evidence>
<name>A0A7J0H9G6_9ERIC</name>
<reference evidence="2 3" key="1">
    <citation type="submission" date="2019-07" db="EMBL/GenBank/DDBJ databases">
        <title>De Novo Assembly of kiwifruit Actinidia rufa.</title>
        <authorList>
            <person name="Sugita-Konishi S."/>
            <person name="Sato K."/>
            <person name="Mori E."/>
            <person name="Abe Y."/>
            <person name="Kisaki G."/>
            <person name="Hamano K."/>
            <person name="Suezawa K."/>
            <person name="Otani M."/>
            <person name="Fukuda T."/>
            <person name="Manabe T."/>
            <person name="Gomi K."/>
            <person name="Tabuchi M."/>
            <person name="Akimitsu K."/>
            <person name="Kataoka I."/>
        </authorList>
    </citation>
    <scope>NUCLEOTIDE SEQUENCE [LARGE SCALE GENOMIC DNA]</scope>
    <source>
        <strain evidence="3">cv. Fuchu</strain>
    </source>
</reference>
<dbReference type="EMBL" id="BJWL01000028">
    <property type="protein sequence ID" value="GFZ19763.1"/>
    <property type="molecule type" value="Genomic_DNA"/>
</dbReference>
<accession>A0A7J0H9G6</accession>
<protein>
    <submittedName>
        <fullName evidence="2">Uncharacterized protein</fullName>
    </submittedName>
</protein>
<evidence type="ECO:0000313" key="2">
    <source>
        <dbReference type="EMBL" id="GFZ19763.1"/>
    </source>
</evidence>
<feature type="compositionally biased region" description="Basic and acidic residues" evidence="1">
    <location>
        <begin position="7"/>
        <end position="22"/>
    </location>
</feature>
<dbReference type="Proteomes" id="UP000585474">
    <property type="component" value="Unassembled WGS sequence"/>
</dbReference>
<keyword evidence="3" id="KW-1185">Reference proteome</keyword>
<dbReference type="OrthoDB" id="248779at2759"/>
<proteinExistence type="predicted"/>
<comment type="caution">
    <text evidence="2">The sequence shown here is derived from an EMBL/GenBank/DDBJ whole genome shotgun (WGS) entry which is preliminary data.</text>
</comment>
<dbReference type="AlphaFoldDB" id="A0A7J0H9G6"/>
<gene>
    <name evidence="2" type="ORF">Acr_28g0004680</name>
</gene>
<evidence type="ECO:0000313" key="3">
    <source>
        <dbReference type="Proteomes" id="UP000585474"/>
    </source>
</evidence>
<organism evidence="2 3">
    <name type="scientific">Actinidia rufa</name>
    <dbReference type="NCBI Taxonomy" id="165716"/>
    <lineage>
        <taxon>Eukaryota</taxon>
        <taxon>Viridiplantae</taxon>
        <taxon>Streptophyta</taxon>
        <taxon>Embryophyta</taxon>
        <taxon>Tracheophyta</taxon>
        <taxon>Spermatophyta</taxon>
        <taxon>Magnoliopsida</taxon>
        <taxon>eudicotyledons</taxon>
        <taxon>Gunneridae</taxon>
        <taxon>Pentapetalae</taxon>
        <taxon>asterids</taxon>
        <taxon>Ericales</taxon>
        <taxon>Actinidiaceae</taxon>
        <taxon>Actinidia</taxon>
    </lineage>
</organism>